<protein>
    <submittedName>
        <fullName evidence="2">Uncharacterized protein</fullName>
    </submittedName>
</protein>
<gene>
    <name evidence="2" type="ORF">QCA50_000975</name>
</gene>
<dbReference type="AlphaFoldDB" id="A0AAW0GS24"/>
<evidence type="ECO:0000313" key="3">
    <source>
        <dbReference type="Proteomes" id="UP001385951"/>
    </source>
</evidence>
<sequence length="63" mass="6620">MGRANAVTVTTQNRSKYPRGLSPALSGHLEPAAPSSDGPKTPRAQHWLVKIARALRLGGNGMA</sequence>
<evidence type="ECO:0000313" key="2">
    <source>
        <dbReference type="EMBL" id="KAK7696321.1"/>
    </source>
</evidence>
<keyword evidence="3" id="KW-1185">Reference proteome</keyword>
<comment type="caution">
    <text evidence="2">The sequence shown here is derived from an EMBL/GenBank/DDBJ whole genome shotgun (WGS) entry which is preliminary data.</text>
</comment>
<evidence type="ECO:0000256" key="1">
    <source>
        <dbReference type="SAM" id="MobiDB-lite"/>
    </source>
</evidence>
<dbReference type="Proteomes" id="UP001385951">
    <property type="component" value="Unassembled WGS sequence"/>
</dbReference>
<organism evidence="2 3">
    <name type="scientific">Cerrena zonata</name>
    <dbReference type="NCBI Taxonomy" id="2478898"/>
    <lineage>
        <taxon>Eukaryota</taxon>
        <taxon>Fungi</taxon>
        <taxon>Dikarya</taxon>
        <taxon>Basidiomycota</taxon>
        <taxon>Agaricomycotina</taxon>
        <taxon>Agaricomycetes</taxon>
        <taxon>Polyporales</taxon>
        <taxon>Cerrenaceae</taxon>
        <taxon>Cerrena</taxon>
    </lineage>
</organism>
<dbReference type="EMBL" id="JASBNA010000001">
    <property type="protein sequence ID" value="KAK7696321.1"/>
    <property type="molecule type" value="Genomic_DNA"/>
</dbReference>
<feature type="region of interest" description="Disordered" evidence="1">
    <location>
        <begin position="1"/>
        <end position="43"/>
    </location>
</feature>
<name>A0AAW0GS24_9APHY</name>
<reference evidence="2 3" key="1">
    <citation type="submission" date="2022-09" db="EMBL/GenBank/DDBJ databases">
        <authorList>
            <person name="Palmer J.M."/>
        </authorList>
    </citation>
    <scope>NUCLEOTIDE SEQUENCE [LARGE SCALE GENOMIC DNA]</scope>
    <source>
        <strain evidence="2 3">DSM 7382</strain>
    </source>
</reference>
<proteinExistence type="predicted"/>
<accession>A0AAW0GS24</accession>